<organism evidence="3">
    <name type="scientific">Leptolyngbya sp. NK1-12</name>
    <dbReference type="NCBI Taxonomy" id="2547451"/>
    <lineage>
        <taxon>Bacteria</taxon>
        <taxon>Bacillati</taxon>
        <taxon>Cyanobacteriota</taxon>
        <taxon>Cyanophyceae</taxon>
        <taxon>Leptolyngbyales</taxon>
        <taxon>Leptolyngbyaceae</taxon>
        <taxon>Leptolyngbya group</taxon>
        <taxon>Leptolyngbya</taxon>
    </lineage>
</organism>
<feature type="region of interest" description="Disordered" evidence="1">
    <location>
        <begin position="471"/>
        <end position="496"/>
    </location>
</feature>
<accession>A0AA96WLI4</accession>
<evidence type="ECO:0000256" key="1">
    <source>
        <dbReference type="SAM" id="MobiDB-lite"/>
    </source>
</evidence>
<name>A0AA96WLI4_9CYAN</name>
<dbReference type="Gene3D" id="1.10.443.30">
    <property type="entry name" value="Telomere resolvase"/>
    <property type="match status" value="1"/>
</dbReference>
<dbReference type="EMBL" id="CP053587">
    <property type="protein sequence ID" value="WNZ26855.1"/>
    <property type="molecule type" value="Genomic_DNA"/>
</dbReference>
<proteinExistence type="predicted"/>
<dbReference type="InterPro" id="IPR038280">
    <property type="entry name" value="ResT/TelK_cat_sf"/>
</dbReference>
<evidence type="ECO:0000313" key="3">
    <source>
        <dbReference type="EMBL" id="WNZ26855.1"/>
    </source>
</evidence>
<dbReference type="EMBL" id="CP053587">
    <property type="protein sequence ID" value="WNZ27934.1"/>
    <property type="molecule type" value="Genomic_DNA"/>
</dbReference>
<sequence>MRQWLKELFEKQYLPAVRSLQDTPEGQTVAKQWAEWMKQQWVEHGLTTLRQQAGVMQEVRNALKAIDSDHVALESMKFSTAQWIAINELSQKAVARRNEHVKLIDDPEAIVAKAVRLLESRDWAAVAAGLTVLTGRRSSEILATAEFEKQSQWSVRFTGALKRKGESQRLSFEIPTLTTADRVIAALRKLRGWVNCQGLSVRQINAKYSHAVAVACDKHFSGLVPVREGEDNLYTHLFRSVYGAIAVFWYCPPTVDADEFKAQIQGHFALLDTQGKELRRSLAAGRHYNDYKIGDGKGNLDGRQGIKLGLGGIEVIEAFERKQVAQMAETLAQLPAKKQREAKVRVWRTDVERLQRCLEQLGIVANNQPDRIGHFLDWVEHQLGSKQAEEPDADVIHLIDLVKTEQQADRTVKHDEGTPGISAKAIEAVDKTPVTSPSPEATPPLWEQLSQQMLTLTRQMSRLTEVLLSREQQTSLEPGQTQTTPSIPLQSPQMQGDEPAIGIAASTINLHTTQSKQMRGDTLKPNRSSEVALEKVNAAIDQIIAYNDAPGRVRSHRIMIGVAALKKVRVRGELCGQTAWEAVIGKANAPGSRTAEIEAHHSHYGLGLMQNRSRNTITGLPSIEDVANGRWHKTAQDSTEAEYPA</sequence>
<dbReference type="InterPro" id="IPR032047">
    <property type="entry name" value="ResT/TelK_cat"/>
</dbReference>
<dbReference type="RefSeq" id="WP_316436477.1">
    <property type="nucleotide sequence ID" value="NZ_CP053587.1"/>
</dbReference>
<dbReference type="Pfam" id="PF16684">
    <property type="entry name" value="ResT-TelK_cat"/>
    <property type="match status" value="1"/>
</dbReference>
<evidence type="ECO:0000259" key="2">
    <source>
        <dbReference type="Pfam" id="PF16684"/>
    </source>
</evidence>
<feature type="compositionally biased region" description="Polar residues" evidence="1">
    <location>
        <begin position="471"/>
        <end position="494"/>
    </location>
</feature>
<protein>
    <recommendedName>
        <fullName evidence="2">Telomere resolvase ResT/TelK catalytic domain-containing protein</fullName>
    </recommendedName>
</protein>
<gene>
    <name evidence="3" type="ORF">HJG54_28395</name>
    <name evidence="4" type="ORF">HJG54_34520</name>
</gene>
<feature type="domain" description="Telomere resolvase ResT/TelK catalytic" evidence="2">
    <location>
        <begin position="107"/>
        <end position="268"/>
    </location>
</feature>
<reference evidence="3" key="1">
    <citation type="submission" date="2020-05" db="EMBL/GenBank/DDBJ databases">
        <authorList>
            <person name="Zhu T."/>
            <person name="Keshari N."/>
            <person name="Lu X."/>
        </authorList>
    </citation>
    <scope>NUCLEOTIDE SEQUENCE</scope>
    <source>
        <strain evidence="3">NK1-12</strain>
    </source>
</reference>
<dbReference type="AlphaFoldDB" id="A0AA96WLI4"/>
<evidence type="ECO:0000313" key="4">
    <source>
        <dbReference type="EMBL" id="WNZ27934.1"/>
    </source>
</evidence>